<gene>
    <name evidence="7" type="ORF">SAMN04487868_101349</name>
</gene>
<evidence type="ECO:0000256" key="1">
    <source>
        <dbReference type="ARBA" id="ARBA00004141"/>
    </source>
</evidence>
<comment type="caution">
    <text evidence="7">The sequence shown here is derived from an EMBL/GenBank/DDBJ whole genome shotgun (WGS) entry which is preliminary data.</text>
</comment>
<feature type="domain" description="O-antigen ligase-related" evidence="6">
    <location>
        <begin position="223"/>
        <end position="359"/>
    </location>
</feature>
<dbReference type="EMBL" id="FOTV01000001">
    <property type="protein sequence ID" value="SFL40867.1"/>
    <property type="molecule type" value="Genomic_DNA"/>
</dbReference>
<name>A0ABY1FIA3_9GAMM</name>
<keyword evidence="7" id="KW-0436">Ligase</keyword>
<evidence type="ECO:0000313" key="8">
    <source>
        <dbReference type="Proteomes" id="UP000199211"/>
    </source>
</evidence>
<dbReference type="InterPro" id="IPR007016">
    <property type="entry name" value="O-antigen_ligase-rel_domated"/>
</dbReference>
<feature type="transmembrane region" description="Helical" evidence="5">
    <location>
        <begin position="235"/>
        <end position="254"/>
    </location>
</feature>
<proteinExistence type="predicted"/>
<feature type="transmembrane region" description="Helical" evidence="5">
    <location>
        <begin position="138"/>
        <end position="164"/>
    </location>
</feature>
<feature type="transmembrane region" description="Helical" evidence="5">
    <location>
        <begin position="384"/>
        <end position="403"/>
    </location>
</feature>
<comment type="subcellular location">
    <subcellularLocation>
        <location evidence="1">Membrane</location>
        <topology evidence="1">Multi-pass membrane protein</topology>
    </subcellularLocation>
</comment>
<dbReference type="Pfam" id="PF04932">
    <property type="entry name" value="Wzy_C"/>
    <property type="match status" value="1"/>
</dbReference>
<evidence type="ECO:0000256" key="5">
    <source>
        <dbReference type="SAM" id="Phobius"/>
    </source>
</evidence>
<evidence type="ECO:0000259" key="6">
    <source>
        <dbReference type="Pfam" id="PF04932"/>
    </source>
</evidence>
<feature type="transmembrane region" description="Helical" evidence="5">
    <location>
        <begin position="409"/>
        <end position="428"/>
    </location>
</feature>
<organism evidence="7 8">
    <name type="scientific">Marinobacter salarius</name>
    <dbReference type="NCBI Taxonomy" id="1420917"/>
    <lineage>
        <taxon>Bacteria</taxon>
        <taxon>Pseudomonadati</taxon>
        <taxon>Pseudomonadota</taxon>
        <taxon>Gammaproteobacteria</taxon>
        <taxon>Pseudomonadales</taxon>
        <taxon>Marinobacteraceae</taxon>
        <taxon>Marinobacter</taxon>
    </lineage>
</organism>
<evidence type="ECO:0000256" key="2">
    <source>
        <dbReference type="ARBA" id="ARBA00022692"/>
    </source>
</evidence>
<dbReference type="PANTHER" id="PTHR37422">
    <property type="entry name" value="TEICHURONIC ACID BIOSYNTHESIS PROTEIN TUAE"/>
    <property type="match status" value="1"/>
</dbReference>
<keyword evidence="8" id="KW-1185">Reference proteome</keyword>
<sequence>MAKKAGGTHEDPLMLGHSSLFLHLFLFPVFLCVILVSLFIDFLPVYFGNFADQRFFQVFLLVFVTFSVSFILARSSTRRLWGDNWPAFVVAAGFLLLAVPFVASEYRWVEPGMYGLFFLAFPVMGWKIRESGCTERAAVALVGVILVGCFFYAAMTLTAYAFAITDKFSNLVDVIPWGFVNMRYWGHLATWFLPLFPLALLYGSLKNRSLWQVGVYFTAGIWWWVMFLTTSRGSMVSLVLAALIVMVLFGRMAIPWLAASLRFVLLGGLLWCLLSWAIPELVFEKTMIRGLHSGGSGRLPLWVEAWGMSLQNFPWGMGAQSWLTHTTLTSNYLAARTLGHPHNMYLMWAAEYGWALISLVAVLICVTVKRLVSLRRLMGSGMQGAASLVVAFTASCVAGLAHAGVSAVFLVPATMSVALLVLAIFWALSLPMVTTDSDSKIISGEVKRWVRPSMLLAPFVLFFGILWIQEVWRYHEAMTEDLRVYVESQNAPLLPRFWLHGFFPRPIPGEVGPGFAE</sequence>
<dbReference type="GO" id="GO:0016874">
    <property type="term" value="F:ligase activity"/>
    <property type="evidence" value="ECO:0007669"/>
    <property type="project" value="UniProtKB-KW"/>
</dbReference>
<feature type="transmembrane region" description="Helical" evidence="5">
    <location>
        <begin position="352"/>
        <end position="372"/>
    </location>
</feature>
<keyword evidence="2 5" id="KW-0812">Transmembrane</keyword>
<reference evidence="7 8" key="1">
    <citation type="submission" date="2016-10" db="EMBL/GenBank/DDBJ databases">
        <authorList>
            <person name="Varghese N."/>
            <person name="Submissions S."/>
        </authorList>
    </citation>
    <scope>NUCLEOTIDE SEQUENCE [LARGE SCALE GENOMIC DNA]</scope>
    <source>
        <strain evidence="7 8">DSM 26291</strain>
    </source>
</reference>
<feature type="transmembrane region" description="Helical" evidence="5">
    <location>
        <begin position="449"/>
        <end position="468"/>
    </location>
</feature>
<accession>A0ABY1FIA3</accession>
<dbReference type="InterPro" id="IPR051533">
    <property type="entry name" value="WaaL-like"/>
</dbReference>
<evidence type="ECO:0000256" key="4">
    <source>
        <dbReference type="ARBA" id="ARBA00023136"/>
    </source>
</evidence>
<dbReference type="PANTHER" id="PTHR37422:SF13">
    <property type="entry name" value="LIPOPOLYSACCHARIDE BIOSYNTHESIS PROTEIN PA4999-RELATED"/>
    <property type="match status" value="1"/>
</dbReference>
<feature type="transmembrane region" description="Helical" evidence="5">
    <location>
        <begin position="210"/>
        <end position="229"/>
    </location>
</feature>
<protein>
    <submittedName>
        <fullName evidence="7">O-antigen ligase</fullName>
    </submittedName>
</protein>
<keyword evidence="3 5" id="KW-1133">Transmembrane helix</keyword>
<feature type="transmembrane region" description="Helical" evidence="5">
    <location>
        <begin position="55"/>
        <end position="73"/>
    </location>
</feature>
<feature type="transmembrane region" description="Helical" evidence="5">
    <location>
        <begin position="261"/>
        <end position="278"/>
    </location>
</feature>
<feature type="transmembrane region" description="Helical" evidence="5">
    <location>
        <begin position="20"/>
        <end position="43"/>
    </location>
</feature>
<feature type="transmembrane region" description="Helical" evidence="5">
    <location>
        <begin position="108"/>
        <end position="126"/>
    </location>
</feature>
<feature type="transmembrane region" description="Helical" evidence="5">
    <location>
        <begin position="184"/>
        <end position="203"/>
    </location>
</feature>
<keyword evidence="4 5" id="KW-0472">Membrane</keyword>
<evidence type="ECO:0000313" key="7">
    <source>
        <dbReference type="EMBL" id="SFL40867.1"/>
    </source>
</evidence>
<dbReference type="Proteomes" id="UP000199211">
    <property type="component" value="Unassembled WGS sequence"/>
</dbReference>
<feature type="transmembrane region" description="Helical" evidence="5">
    <location>
        <begin position="85"/>
        <end position="102"/>
    </location>
</feature>
<evidence type="ECO:0000256" key="3">
    <source>
        <dbReference type="ARBA" id="ARBA00022989"/>
    </source>
</evidence>
<dbReference type="RefSeq" id="WP_075196487.1">
    <property type="nucleotide sequence ID" value="NZ_DQSH01000069.1"/>
</dbReference>